<keyword evidence="2" id="KW-1185">Reference proteome</keyword>
<evidence type="ECO:0000313" key="2">
    <source>
        <dbReference type="Proteomes" id="UP000789920"/>
    </source>
</evidence>
<dbReference type="EMBL" id="CAJVQC010053001">
    <property type="protein sequence ID" value="CAG8792313.1"/>
    <property type="molecule type" value="Genomic_DNA"/>
</dbReference>
<reference evidence="1" key="1">
    <citation type="submission" date="2021-06" db="EMBL/GenBank/DDBJ databases">
        <authorList>
            <person name="Kallberg Y."/>
            <person name="Tangrot J."/>
            <person name="Rosling A."/>
        </authorList>
    </citation>
    <scope>NUCLEOTIDE SEQUENCE</scope>
    <source>
        <strain evidence="1">MA461A</strain>
    </source>
</reference>
<sequence length="83" mass="9694">KDEFKQQITYWLDRMKGLKDEDEMKKAIIDLLDKFSDDRFNAEQKIDKIKSSDGLMEIPADSKAINLSFSEFDELNVDACRTN</sequence>
<protein>
    <submittedName>
        <fullName evidence="1">11789_t:CDS:1</fullName>
    </submittedName>
</protein>
<feature type="non-terminal residue" evidence="1">
    <location>
        <position position="83"/>
    </location>
</feature>
<name>A0ACA9RFV2_9GLOM</name>
<comment type="caution">
    <text evidence="1">The sequence shown here is derived from an EMBL/GenBank/DDBJ whole genome shotgun (WGS) entry which is preliminary data.</text>
</comment>
<feature type="non-terminal residue" evidence="1">
    <location>
        <position position="1"/>
    </location>
</feature>
<gene>
    <name evidence="1" type="ORF">RPERSI_LOCUS19380</name>
</gene>
<proteinExistence type="predicted"/>
<evidence type="ECO:0000313" key="1">
    <source>
        <dbReference type="EMBL" id="CAG8792313.1"/>
    </source>
</evidence>
<accession>A0ACA9RFV2</accession>
<organism evidence="1 2">
    <name type="scientific">Racocetra persica</name>
    <dbReference type="NCBI Taxonomy" id="160502"/>
    <lineage>
        <taxon>Eukaryota</taxon>
        <taxon>Fungi</taxon>
        <taxon>Fungi incertae sedis</taxon>
        <taxon>Mucoromycota</taxon>
        <taxon>Glomeromycotina</taxon>
        <taxon>Glomeromycetes</taxon>
        <taxon>Diversisporales</taxon>
        <taxon>Gigasporaceae</taxon>
        <taxon>Racocetra</taxon>
    </lineage>
</organism>
<dbReference type="Proteomes" id="UP000789920">
    <property type="component" value="Unassembled WGS sequence"/>
</dbReference>